<accession>A0A554XQ61</accession>
<dbReference type="PANTHER" id="PTHR23419:SF8">
    <property type="entry name" value="FI09726P"/>
    <property type="match status" value="1"/>
</dbReference>
<organism evidence="2 3">
    <name type="scientific">Tepidimonas fonticaldi</name>
    <dbReference type="NCBI Taxonomy" id="1101373"/>
    <lineage>
        <taxon>Bacteria</taxon>
        <taxon>Pseudomonadati</taxon>
        <taxon>Pseudomonadota</taxon>
        <taxon>Betaproteobacteria</taxon>
        <taxon>Burkholderiales</taxon>
        <taxon>Tepidimonas</taxon>
    </lineage>
</organism>
<dbReference type="InterPro" id="IPR011322">
    <property type="entry name" value="N-reg_PII-like_a/b"/>
</dbReference>
<comment type="similarity">
    <text evidence="1">Belongs to the CutA family.</text>
</comment>
<reference evidence="2 3" key="1">
    <citation type="submission" date="2019-07" db="EMBL/GenBank/DDBJ databases">
        <title>Tepidimonas fonticaldi AT-A2 draft genome.</title>
        <authorList>
            <person name="Da Costa M.S."/>
            <person name="Froufe H.J.C."/>
            <person name="Egas C."/>
            <person name="Albuquerque L."/>
        </authorList>
    </citation>
    <scope>NUCLEOTIDE SEQUENCE [LARGE SCALE GENOMIC DNA]</scope>
    <source>
        <strain evidence="2 3">AT-A2</strain>
    </source>
</reference>
<dbReference type="PANTHER" id="PTHR23419">
    <property type="entry name" value="DIVALENT CATION TOLERANCE CUTA-RELATED"/>
    <property type="match status" value="1"/>
</dbReference>
<comment type="caution">
    <text evidence="2">The sequence shown here is derived from an EMBL/GenBank/DDBJ whole genome shotgun (WGS) entry which is preliminary data.</text>
</comment>
<evidence type="ECO:0000313" key="3">
    <source>
        <dbReference type="Proteomes" id="UP000316388"/>
    </source>
</evidence>
<gene>
    <name evidence="2" type="primary">cutA</name>
    <name evidence="2" type="ORF">Tfont_00578</name>
</gene>
<dbReference type="GO" id="GO:0005507">
    <property type="term" value="F:copper ion binding"/>
    <property type="evidence" value="ECO:0007669"/>
    <property type="project" value="TreeGrafter"/>
</dbReference>
<dbReference type="InterPro" id="IPR015867">
    <property type="entry name" value="N-reg_PII/ATP_PRibTrfase_C"/>
</dbReference>
<dbReference type="Proteomes" id="UP000316388">
    <property type="component" value="Unassembled WGS sequence"/>
</dbReference>
<dbReference type="Gene3D" id="3.30.70.120">
    <property type="match status" value="1"/>
</dbReference>
<dbReference type="InterPro" id="IPR004323">
    <property type="entry name" value="Ion_tolerance_CutA"/>
</dbReference>
<dbReference type="EMBL" id="VJOO01000003">
    <property type="protein sequence ID" value="TSE37922.1"/>
    <property type="molecule type" value="Genomic_DNA"/>
</dbReference>
<dbReference type="Pfam" id="PF03091">
    <property type="entry name" value="CutA1"/>
    <property type="match status" value="1"/>
</dbReference>
<protein>
    <submittedName>
        <fullName evidence="2">Divalent-cation tolerance protein CutA</fullName>
    </submittedName>
</protein>
<name>A0A554XQ61_9BURK</name>
<dbReference type="SUPFAM" id="SSF54913">
    <property type="entry name" value="GlnB-like"/>
    <property type="match status" value="1"/>
</dbReference>
<dbReference type="GO" id="GO:0010038">
    <property type="term" value="P:response to metal ion"/>
    <property type="evidence" value="ECO:0007669"/>
    <property type="project" value="InterPro"/>
</dbReference>
<dbReference type="AlphaFoldDB" id="A0A554XQ61"/>
<evidence type="ECO:0000313" key="2">
    <source>
        <dbReference type="EMBL" id="TSE37922.1"/>
    </source>
</evidence>
<sequence length="109" mass="12140">MDDALIAVFTTLPDEEGARALAQALVRARLAACVQLHAIASVYEWNGAVQNEAEWRLLAKARAADWPALRDFIAAHHPYQLPAIWHTPIEASEGYMDWVRHQTARPPSA</sequence>
<evidence type="ECO:0000256" key="1">
    <source>
        <dbReference type="ARBA" id="ARBA00010169"/>
    </source>
</evidence>
<dbReference type="RefSeq" id="WP_143968317.1">
    <property type="nucleotide sequence ID" value="NZ_VJOO01000003.1"/>
</dbReference>
<proteinExistence type="inferred from homology"/>